<dbReference type="InterPro" id="IPR023271">
    <property type="entry name" value="Aquaporin-like"/>
</dbReference>
<feature type="transmembrane region" description="Helical" evidence="11">
    <location>
        <begin position="139"/>
        <end position="159"/>
    </location>
</feature>
<dbReference type="CDD" id="cd00333">
    <property type="entry name" value="MIP"/>
    <property type="match status" value="1"/>
</dbReference>
<evidence type="ECO:0000313" key="13">
    <source>
        <dbReference type="Proteomes" id="UP000030151"/>
    </source>
</evidence>
<dbReference type="EMBL" id="JELW01000056">
    <property type="protein sequence ID" value="EXU96062.1"/>
    <property type="molecule type" value="Genomic_DNA"/>
</dbReference>
<accession>A0A014MX80</accession>
<name>A0A014MX80_9HYPO</name>
<dbReference type="InterPro" id="IPR050363">
    <property type="entry name" value="MIP/Aquaporin"/>
</dbReference>
<evidence type="ECO:0000313" key="12">
    <source>
        <dbReference type="EMBL" id="EXU96062.1"/>
    </source>
</evidence>
<dbReference type="Proteomes" id="UP000030151">
    <property type="component" value="Unassembled WGS sequence"/>
</dbReference>
<dbReference type="PRINTS" id="PR00783">
    <property type="entry name" value="MINTRINSICP"/>
</dbReference>
<dbReference type="InterPro" id="IPR022357">
    <property type="entry name" value="MIP_CS"/>
</dbReference>
<comment type="catalytic activity">
    <reaction evidence="8">
        <text>H2O(in) = H2O(out)</text>
        <dbReference type="Rhea" id="RHEA:29667"/>
        <dbReference type="ChEBI" id="CHEBI:15377"/>
    </reaction>
</comment>
<evidence type="ECO:0000256" key="5">
    <source>
        <dbReference type="ARBA" id="ARBA00022737"/>
    </source>
</evidence>
<keyword evidence="5" id="KW-0677">Repeat</keyword>
<protein>
    <submittedName>
        <fullName evidence="12">MIP family transporter</fullName>
    </submittedName>
</protein>
<evidence type="ECO:0000256" key="6">
    <source>
        <dbReference type="ARBA" id="ARBA00022989"/>
    </source>
</evidence>
<keyword evidence="3 10" id="KW-0813">Transport</keyword>
<keyword evidence="4 10" id="KW-0812">Transmembrane</keyword>
<comment type="subcellular location">
    <subcellularLocation>
        <location evidence="1">Membrane</location>
        <topology evidence="1">Multi-pass membrane protein</topology>
    </subcellularLocation>
</comment>
<evidence type="ECO:0000256" key="1">
    <source>
        <dbReference type="ARBA" id="ARBA00004141"/>
    </source>
</evidence>
<feature type="transmembrane region" description="Helical" evidence="11">
    <location>
        <begin position="234"/>
        <end position="253"/>
    </location>
</feature>
<evidence type="ECO:0000256" key="3">
    <source>
        <dbReference type="ARBA" id="ARBA00022448"/>
    </source>
</evidence>
<dbReference type="Gene3D" id="1.20.1080.10">
    <property type="entry name" value="Glycerol uptake facilitator protein"/>
    <property type="match status" value="1"/>
</dbReference>
<dbReference type="FunFam" id="1.20.1080.10:FF:000027">
    <property type="entry name" value="MIP aquaporin"/>
    <property type="match status" value="1"/>
</dbReference>
<feature type="transmembrane region" description="Helical" evidence="11">
    <location>
        <begin position="62"/>
        <end position="81"/>
    </location>
</feature>
<comment type="similarity">
    <text evidence="2 10">Belongs to the MIP/aquaporin (TC 1.A.8) family.</text>
</comment>
<dbReference type="GO" id="GO:0015250">
    <property type="term" value="F:water channel activity"/>
    <property type="evidence" value="ECO:0007669"/>
    <property type="project" value="TreeGrafter"/>
</dbReference>
<keyword evidence="7 11" id="KW-0472">Membrane</keyword>
<dbReference type="InterPro" id="IPR000425">
    <property type="entry name" value="MIP"/>
</dbReference>
<dbReference type="GO" id="GO:0015254">
    <property type="term" value="F:glycerol channel activity"/>
    <property type="evidence" value="ECO:0007669"/>
    <property type="project" value="TreeGrafter"/>
</dbReference>
<dbReference type="PANTHER" id="PTHR43829">
    <property type="entry name" value="AQUAPORIN OR AQUAGLYCEROPORIN RELATED"/>
    <property type="match status" value="1"/>
</dbReference>
<evidence type="ECO:0000256" key="4">
    <source>
        <dbReference type="ARBA" id="ARBA00022692"/>
    </source>
</evidence>
<evidence type="ECO:0000256" key="10">
    <source>
        <dbReference type="RuleBase" id="RU000477"/>
    </source>
</evidence>
<proteinExistence type="inferred from homology"/>
<dbReference type="PANTHER" id="PTHR43829:SF9">
    <property type="entry name" value="AQUAPORIN-9"/>
    <property type="match status" value="1"/>
</dbReference>
<dbReference type="NCBIfam" id="TIGR00861">
    <property type="entry name" value="MIP"/>
    <property type="match status" value="1"/>
</dbReference>
<dbReference type="Pfam" id="PF00230">
    <property type="entry name" value="MIP"/>
    <property type="match status" value="1"/>
</dbReference>
<evidence type="ECO:0000256" key="9">
    <source>
        <dbReference type="ARBA" id="ARBA00049405"/>
    </source>
</evidence>
<evidence type="ECO:0000256" key="7">
    <source>
        <dbReference type="ARBA" id="ARBA00023136"/>
    </source>
</evidence>
<organism evidence="12 13">
    <name type="scientific">Metarhizium robertsii</name>
    <dbReference type="NCBI Taxonomy" id="568076"/>
    <lineage>
        <taxon>Eukaryota</taxon>
        <taxon>Fungi</taxon>
        <taxon>Dikarya</taxon>
        <taxon>Ascomycota</taxon>
        <taxon>Pezizomycotina</taxon>
        <taxon>Sordariomycetes</taxon>
        <taxon>Hypocreomycetidae</taxon>
        <taxon>Hypocreales</taxon>
        <taxon>Clavicipitaceae</taxon>
        <taxon>Metarhizium</taxon>
    </lineage>
</organism>
<dbReference type="PROSITE" id="PS00221">
    <property type="entry name" value="MIP"/>
    <property type="match status" value="1"/>
</dbReference>
<dbReference type="OrthoDB" id="4934005at2759"/>
<sequence>MATPSAAQNLGSDIFFNTSVPTLKLDVEDSIYHNDESTKGSNIEQLRWPRIRTIWQDGFSEFFGTMILVLFGLGATAQSALTKGAKGDYQSILWGWGQMYRTGVMLGSYVSGKSGGHINPAVTLASCVYRGHPWRKFPIYALAQTLGGIVAAAIVYGNYRVAIDEFEGGVGVRTVSGPNATADLFATYPAAAFISRTSMFFDEFLASSILQFIIFALSDEFNNFGAGPLKPLGLFFLVHGIGAGFGWQTGYAINLARDFGPRLVTYMAGYGPEVFSAGGYYFWIPIVAPFLGCLSGGFLYDVFIYTGESPINSPYFGIRRFLRPRFNCSTCSAACNQTPHSQV</sequence>
<reference evidence="12 13" key="1">
    <citation type="submission" date="2014-02" db="EMBL/GenBank/DDBJ databases">
        <title>The genome sequence of the entomopathogenic fungus Metarhizium robertsii ARSEF 2575.</title>
        <authorList>
            <person name="Giuliano Garisto Donzelli B."/>
            <person name="Roe B.A."/>
            <person name="Macmil S.L."/>
            <person name="Krasnoff S.B."/>
            <person name="Gibson D.M."/>
        </authorList>
    </citation>
    <scope>NUCLEOTIDE SEQUENCE [LARGE SCALE GENOMIC DNA]</scope>
    <source>
        <strain evidence="12 13">ARSEF 2575</strain>
    </source>
</reference>
<evidence type="ECO:0000256" key="8">
    <source>
        <dbReference type="ARBA" id="ARBA00034651"/>
    </source>
</evidence>
<dbReference type="HOGENOM" id="CLU_020019_9_0_1"/>
<dbReference type="eggNOG" id="KOG0224">
    <property type="taxonomic scope" value="Eukaryota"/>
</dbReference>
<evidence type="ECO:0000256" key="2">
    <source>
        <dbReference type="ARBA" id="ARBA00006175"/>
    </source>
</evidence>
<dbReference type="SUPFAM" id="SSF81338">
    <property type="entry name" value="Aquaporin-like"/>
    <property type="match status" value="1"/>
</dbReference>
<comment type="catalytic activity">
    <reaction evidence="9">
        <text>glycerol(in) = glycerol(out)</text>
        <dbReference type="Rhea" id="RHEA:29675"/>
        <dbReference type="ChEBI" id="CHEBI:17754"/>
    </reaction>
</comment>
<feature type="transmembrane region" description="Helical" evidence="11">
    <location>
        <begin position="280"/>
        <end position="303"/>
    </location>
</feature>
<evidence type="ECO:0000256" key="11">
    <source>
        <dbReference type="SAM" id="Phobius"/>
    </source>
</evidence>
<comment type="caution">
    <text evidence="12">The sequence shown here is derived from an EMBL/GenBank/DDBJ whole genome shotgun (WGS) entry which is preliminary data.</text>
</comment>
<dbReference type="AlphaFoldDB" id="A0A014MX80"/>
<gene>
    <name evidence="12" type="ORF">X797_010873</name>
</gene>
<keyword evidence="6 11" id="KW-1133">Transmembrane helix</keyword>
<dbReference type="GO" id="GO:0005886">
    <property type="term" value="C:plasma membrane"/>
    <property type="evidence" value="ECO:0007669"/>
    <property type="project" value="TreeGrafter"/>
</dbReference>